<keyword evidence="2" id="KW-1185">Reference proteome</keyword>
<evidence type="ECO:0000313" key="2">
    <source>
        <dbReference type="Proteomes" id="UP001305414"/>
    </source>
</evidence>
<dbReference type="EMBL" id="JAWHQM010000005">
    <property type="protein sequence ID" value="KAK5627469.1"/>
    <property type="molecule type" value="Genomic_DNA"/>
</dbReference>
<evidence type="ECO:0000313" key="1">
    <source>
        <dbReference type="EMBL" id="KAK5627469.1"/>
    </source>
</evidence>
<protein>
    <submittedName>
        <fullName evidence="1">Uncharacterized protein</fullName>
    </submittedName>
</protein>
<dbReference type="Proteomes" id="UP001305414">
    <property type="component" value="Unassembled WGS sequence"/>
</dbReference>
<name>A0AAN7UTW3_9PEZI</name>
<sequence>MRILCDIGVVIRDDVFRQNIRQLVVQAGQIRVMLIRDALGKSSGTSATIDRFVLDSDVSARHLREWDIAMLAHSD</sequence>
<reference evidence="1 2" key="1">
    <citation type="submission" date="2023-10" db="EMBL/GenBank/DDBJ databases">
        <title>Draft genome sequence of Xylaria bambusicola isolate GMP-LS, the root and basal stem rot pathogen of sugarcane in Indonesia.</title>
        <authorList>
            <person name="Selvaraj P."/>
            <person name="Muralishankar V."/>
            <person name="Muruganantham S."/>
            <person name="Sp S."/>
            <person name="Haryani S."/>
            <person name="Lau K.J.X."/>
            <person name="Naqvi N.I."/>
        </authorList>
    </citation>
    <scope>NUCLEOTIDE SEQUENCE [LARGE SCALE GENOMIC DNA]</scope>
    <source>
        <strain evidence="1">GMP-LS</strain>
    </source>
</reference>
<gene>
    <name evidence="1" type="ORF">RRF57_003184</name>
</gene>
<organism evidence="1 2">
    <name type="scientific">Xylaria bambusicola</name>
    <dbReference type="NCBI Taxonomy" id="326684"/>
    <lineage>
        <taxon>Eukaryota</taxon>
        <taxon>Fungi</taxon>
        <taxon>Dikarya</taxon>
        <taxon>Ascomycota</taxon>
        <taxon>Pezizomycotina</taxon>
        <taxon>Sordariomycetes</taxon>
        <taxon>Xylariomycetidae</taxon>
        <taxon>Xylariales</taxon>
        <taxon>Xylariaceae</taxon>
        <taxon>Xylaria</taxon>
    </lineage>
</organism>
<proteinExistence type="predicted"/>
<accession>A0AAN7UTW3</accession>
<comment type="caution">
    <text evidence="1">The sequence shown here is derived from an EMBL/GenBank/DDBJ whole genome shotgun (WGS) entry which is preliminary data.</text>
</comment>
<dbReference type="AlphaFoldDB" id="A0AAN7UTW3"/>